<dbReference type="VEuPathDB" id="FungiDB:PMAA_058560"/>
<feature type="compositionally biased region" description="Basic and acidic residues" evidence="1">
    <location>
        <begin position="1"/>
        <end position="21"/>
    </location>
</feature>
<sequence length="149" mass="16312">MSFGKEADEPKMSYQNDDEHPITSTDFGPARSEDARSTIAERDNDNNRDLLRAEIDPATPNVEGDIDHGSLDVEVLSLDGISATDRIRELDTDSICSESDDNCYDADAGAARQDFAQDLPYVGTLFPNEDPHLDPVLTIEVRGTSSGHK</sequence>
<evidence type="ECO:0000256" key="1">
    <source>
        <dbReference type="SAM" id="MobiDB-lite"/>
    </source>
</evidence>
<organism evidence="2 3">
    <name type="scientific">Talaromyces marneffei (strain ATCC 18224 / CBS 334.59 / QM 7333)</name>
    <name type="common">Penicillium marneffei</name>
    <dbReference type="NCBI Taxonomy" id="441960"/>
    <lineage>
        <taxon>Eukaryota</taxon>
        <taxon>Fungi</taxon>
        <taxon>Dikarya</taxon>
        <taxon>Ascomycota</taxon>
        <taxon>Pezizomycotina</taxon>
        <taxon>Eurotiomycetes</taxon>
        <taxon>Eurotiomycetidae</taxon>
        <taxon>Eurotiales</taxon>
        <taxon>Trichocomaceae</taxon>
        <taxon>Talaromyces</taxon>
        <taxon>Talaromyces sect. Talaromyces</taxon>
    </lineage>
</organism>
<feature type="region of interest" description="Disordered" evidence="1">
    <location>
        <begin position="1"/>
        <end position="66"/>
    </location>
</feature>
<keyword evidence="3" id="KW-1185">Reference proteome</keyword>
<dbReference type="AlphaFoldDB" id="B6QLU9"/>
<name>B6QLU9_TALMQ</name>
<dbReference type="EMBL" id="DS995903">
    <property type="protein sequence ID" value="EEA22076.1"/>
    <property type="molecule type" value="Genomic_DNA"/>
</dbReference>
<dbReference type="Proteomes" id="UP000001294">
    <property type="component" value="Unassembled WGS sequence"/>
</dbReference>
<evidence type="ECO:0000313" key="2">
    <source>
        <dbReference type="EMBL" id="EEA22076.1"/>
    </source>
</evidence>
<protein>
    <submittedName>
        <fullName evidence="2">Uncharacterized protein</fullName>
    </submittedName>
</protein>
<feature type="compositionally biased region" description="Basic and acidic residues" evidence="1">
    <location>
        <begin position="31"/>
        <end position="55"/>
    </location>
</feature>
<proteinExistence type="predicted"/>
<reference evidence="3" key="1">
    <citation type="journal article" date="2015" name="Genome Announc.">
        <title>Genome sequence of the AIDS-associated pathogen Penicillium marneffei (ATCC18224) and its near taxonomic relative Talaromyces stipitatus (ATCC10500).</title>
        <authorList>
            <person name="Nierman W.C."/>
            <person name="Fedorova-Abrams N.D."/>
            <person name="Andrianopoulos A."/>
        </authorList>
    </citation>
    <scope>NUCLEOTIDE SEQUENCE [LARGE SCALE GENOMIC DNA]</scope>
    <source>
        <strain evidence="3">ATCC 18224 / CBS 334.59 / QM 7333</strain>
    </source>
</reference>
<dbReference type="OrthoDB" id="4523058at2759"/>
<dbReference type="PhylomeDB" id="B6QLU9"/>
<gene>
    <name evidence="2" type="ORF">PMAA_058560</name>
</gene>
<accession>B6QLU9</accession>
<dbReference type="HOGENOM" id="CLU_1807513_0_0_1"/>
<evidence type="ECO:0000313" key="3">
    <source>
        <dbReference type="Proteomes" id="UP000001294"/>
    </source>
</evidence>